<reference evidence="1 2" key="1">
    <citation type="submission" date="2016-08" db="EMBL/GenBank/DDBJ databases">
        <authorList>
            <person name="Loux V."/>
            <person name="Rue O."/>
        </authorList>
    </citation>
    <scope>NUCLEOTIDE SEQUENCE [LARGE SCALE GENOMIC DNA]</scope>
    <source>
        <strain evidence="1 2">AFSSA_08CEB44bac</strain>
    </source>
</reference>
<dbReference type="AlphaFoldDB" id="A0AAX2CPI1"/>
<comment type="caution">
    <text evidence="1">The sequence shown here is derived from an EMBL/GenBank/DDBJ whole genome shotgun (WGS) entry which is preliminary data.</text>
</comment>
<gene>
    <name evidence="1" type="ORF">BCB44BAC_04633</name>
</gene>
<protein>
    <submittedName>
        <fullName evidence="1">Uncharacterized protein</fullName>
    </submittedName>
</protein>
<dbReference type="Proteomes" id="UP000242164">
    <property type="component" value="Unassembled WGS sequence"/>
</dbReference>
<evidence type="ECO:0000313" key="2">
    <source>
        <dbReference type="Proteomes" id="UP000242164"/>
    </source>
</evidence>
<accession>A0AAX2CPI1</accession>
<sequence>MPRMLIEGVFMDANIVNREYNGEKKTSLVVDLYQKSEKGNEPVRLTSKDVGLYQQIADNYKLGSIFRGYINVNAYKNNAYYRLEQVVK</sequence>
<name>A0AAX2CPI1_9BACI</name>
<organism evidence="1 2">
    <name type="scientific">Bacillus cytotoxicus</name>
    <dbReference type="NCBI Taxonomy" id="580165"/>
    <lineage>
        <taxon>Bacteria</taxon>
        <taxon>Bacillati</taxon>
        <taxon>Bacillota</taxon>
        <taxon>Bacilli</taxon>
        <taxon>Bacillales</taxon>
        <taxon>Bacillaceae</taxon>
        <taxon>Bacillus</taxon>
        <taxon>Bacillus cereus group</taxon>
    </lineage>
</organism>
<proteinExistence type="predicted"/>
<dbReference type="EMBL" id="FMIK01000072">
    <property type="protein sequence ID" value="SCM08562.1"/>
    <property type="molecule type" value="Genomic_DNA"/>
</dbReference>
<evidence type="ECO:0000313" key="1">
    <source>
        <dbReference type="EMBL" id="SCM08562.1"/>
    </source>
</evidence>
<dbReference type="RefSeq" id="WP_087099852.1">
    <property type="nucleotide sequence ID" value="NZ_CP066178.1"/>
</dbReference>